<organism evidence="3 4">
    <name type="scientific">Eublepharis macularius</name>
    <name type="common">Leopard gecko</name>
    <name type="synonym">Cyrtodactylus macularius</name>
    <dbReference type="NCBI Taxonomy" id="481883"/>
    <lineage>
        <taxon>Eukaryota</taxon>
        <taxon>Metazoa</taxon>
        <taxon>Chordata</taxon>
        <taxon>Craniata</taxon>
        <taxon>Vertebrata</taxon>
        <taxon>Euteleostomi</taxon>
        <taxon>Lepidosauria</taxon>
        <taxon>Squamata</taxon>
        <taxon>Bifurcata</taxon>
        <taxon>Gekkota</taxon>
        <taxon>Eublepharidae</taxon>
        <taxon>Eublepharinae</taxon>
        <taxon>Eublepharis</taxon>
    </lineage>
</organism>
<dbReference type="PANTHER" id="PTHR15446">
    <property type="entry name" value="UROPLAKIN III"/>
    <property type="match status" value="1"/>
</dbReference>
<accession>A0AA97LIW1</accession>
<evidence type="ECO:0000313" key="4">
    <source>
        <dbReference type="RefSeq" id="XP_054857044.1"/>
    </source>
</evidence>
<dbReference type="InterPro" id="IPR024831">
    <property type="entry name" value="Uroplakin-3"/>
</dbReference>
<keyword evidence="1" id="KW-1133">Transmembrane helix</keyword>
<evidence type="ECO:0000256" key="2">
    <source>
        <dbReference type="SAM" id="SignalP"/>
    </source>
</evidence>
<name>A0AA97LIW1_EUBMA</name>
<gene>
    <name evidence="4" type="primary">LOC129344443</name>
</gene>
<dbReference type="GeneID" id="129344443"/>
<feature type="chain" id="PRO_5041640320" evidence="2">
    <location>
        <begin position="24"/>
        <end position="246"/>
    </location>
</feature>
<dbReference type="RefSeq" id="XP_054857044.1">
    <property type="nucleotide sequence ID" value="XM_055001069.1"/>
</dbReference>
<feature type="signal peptide" evidence="2">
    <location>
        <begin position="1"/>
        <end position="23"/>
    </location>
</feature>
<evidence type="ECO:0000256" key="1">
    <source>
        <dbReference type="SAM" id="Phobius"/>
    </source>
</evidence>
<keyword evidence="3" id="KW-1185">Reference proteome</keyword>
<evidence type="ECO:0000313" key="3">
    <source>
        <dbReference type="Proteomes" id="UP001190640"/>
    </source>
</evidence>
<sequence length="246" mass="27720">MAFTATVLMLIAGSFHVDGGTLADYTPHITHWDLEGKITTTTFVLEQPRCNFTDIGEDDRIWLLVARSSAYEKFTLPEAPQNLSYQEFSKNSYYMTMDTSVLSYPCATSPQEITVLRVGNETSCINTSKPDCNGPLPDPGPYRVRFIAIRPNGTMFPSQWSDEIRLIQGRDYTTIKTKPRWRSRGMIAITSILSILFAILLASFIAALIYKYSDICGKADIMSVRDTATVTRYTTHHMYDHPTSKS</sequence>
<dbReference type="Proteomes" id="UP001190640">
    <property type="component" value="Chromosome 17"/>
</dbReference>
<dbReference type="AlphaFoldDB" id="A0AA97LIW1"/>
<keyword evidence="1" id="KW-0472">Membrane</keyword>
<dbReference type="KEGG" id="emc:129344443"/>
<keyword evidence="2" id="KW-0732">Signal</keyword>
<reference evidence="4" key="1">
    <citation type="submission" date="2025-08" db="UniProtKB">
        <authorList>
            <consortium name="RefSeq"/>
        </authorList>
    </citation>
    <scope>IDENTIFICATION</scope>
    <source>
        <tissue evidence="4">Blood</tissue>
    </source>
</reference>
<dbReference type="GO" id="GO:0016020">
    <property type="term" value="C:membrane"/>
    <property type="evidence" value="ECO:0007669"/>
    <property type="project" value="TreeGrafter"/>
</dbReference>
<protein>
    <submittedName>
        <fullName evidence="4">Uroplakin-3b-like protein 1</fullName>
    </submittedName>
</protein>
<dbReference type="PANTHER" id="PTHR15446:SF2">
    <property type="entry name" value="UROPLAKIN-3B-LIKE PROTEIN 1-RELATED"/>
    <property type="match status" value="1"/>
</dbReference>
<keyword evidence="1" id="KW-0812">Transmembrane</keyword>
<proteinExistence type="predicted"/>
<feature type="transmembrane region" description="Helical" evidence="1">
    <location>
        <begin position="186"/>
        <end position="210"/>
    </location>
</feature>